<dbReference type="RefSeq" id="WP_173879827.1">
    <property type="nucleotide sequence ID" value="NZ_JAAIMT010000034.1"/>
</dbReference>
<evidence type="ECO:0000313" key="2">
    <source>
        <dbReference type="Proteomes" id="UP001297422"/>
    </source>
</evidence>
<evidence type="ECO:0000313" key="1">
    <source>
        <dbReference type="EMBL" id="MCB5494966.1"/>
    </source>
</evidence>
<dbReference type="AlphaFoldDB" id="A0AAJ1AZ78"/>
<sequence length="96" mass="11171">MAKDERFDPDRTVLTLSFAKKAMKKSDEKKATKKRQEQYEKILTFMQPDVWYKASDLMNVLGVKETRTKELLRALIADEKLVDDGATKGKRYKKAN</sequence>
<proteinExistence type="predicted"/>
<name>A0AAJ1AZ78_MEDGN</name>
<organism evidence="1 2">
    <name type="scientific">Mediterraneibacter gnavus</name>
    <name type="common">Ruminococcus gnavus</name>
    <dbReference type="NCBI Taxonomy" id="33038"/>
    <lineage>
        <taxon>Bacteria</taxon>
        <taxon>Bacillati</taxon>
        <taxon>Bacillota</taxon>
        <taxon>Clostridia</taxon>
        <taxon>Lachnospirales</taxon>
        <taxon>Lachnospiraceae</taxon>
        <taxon>Mediterraneibacter</taxon>
    </lineage>
</organism>
<accession>A0AAJ1AZ78</accession>
<reference evidence="1" key="1">
    <citation type="submission" date="2021-10" db="EMBL/GenBank/DDBJ databases">
        <title>Collection of gut derived symbiotic bacterial strains cultured from healthy donors.</title>
        <authorList>
            <person name="Lin H."/>
            <person name="Littmann E."/>
            <person name="Claire K."/>
            <person name="Pamer E."/>
        </authorList>
    </citation>
    <scope>NUCLEOTIDE SEQUENCE</scope>
    <source>
        <strain evidence="1">MSK.23.4</strain>
    </source>
</reference>
<dbReference type="Proteomes" id="UP001297422">
    <property type="component" value="Unassembled WGS sequence"/>
</dbReference>
<protein>
    <submittedName>
        <fullName evidence="1">Uncharacterized protein</fullName>
    </submittedName>
</protein>
<comment type="caution">
    <text evidence="1">The sequence shown here is derived from an EMBL/GenBank/DDBJ whole genome shotgun (WGS) entry which is preliminary data.</text>
</comment>
<dbReference type="EMBL" id="JAJBNC010000027">
    <property type="protein sequence ID" value="MCB5494966.1"/>
    <property type="molecule type" value="Genomic_DNA"/>
</dbReference>
<gene>
    <name evidence="1" type="ORF">LIQ10_14705</name>
</gene>